<dbReference type="InterPro" id="IPR036249">
    <property type="entry name" value="Thioredoxin-like_sf"/>
</dbReference>
<dbReference type="InterPro" id="IPR006660">
    <property type="entry name" value="Arsenate_reductase-like"/>
</dbReference>
<keyword evidence="3" id="KW-1185">Reference proteome</keyword>
<reference evidence="2" key="1">
    <citation type="submission" date="2020-08" db="EMBL/GenBank/DDBJ databases">
        <authorList>
            <person name="Uke A."/>
            <person name="Chhe C."/>
            <person name="Baramee S."/>
            <person name="Kosugi A."/>
        </authorList>
    </citation>
    <scope>NUCLEOTIDE SEQUENCE</scope>
    <source>
        <strain evidence="2">DA-C8</strain>
    </source>
</reference>
<sequence>MKILLGREQILMKLTVYAYSGCSTCRNALKWLREHGHTIEEIPIREQPPSAPELKDLIAKSGLEIKKWFNVSGSVYRELGLKDKLPEMKDEEKIALLASNGMLLKRPIVTDGERVTVGFKEEEFQRVWGSGSSF</sequence>
<dbReference type="InterPro" id="IPR006504">
    <property type="entry name" value="Tscrpt_reg_Spx/MgsR"/>
</dbReference>
<comment type="similarity">
    <text evidence="1">Belongs to the ArsC family.</text>
</comment>
<evidence type="ECO:0000313" key="3">
    <source>
        <dbReference type="Proteomes" id="UP000654993"/>
    </source>
</evidence>
<evidence type="ECO:0008006" key="4">
    <source>
        <dbReference type="Google" id="ProtNLM"/>
    </source>
</evidence>
<dbReference type="PANTHER" id="PTHR30041">
    <property type="entry name" value="ARSENATE REDUCTASE"/>
    <property type="match status" value="1"/>
</dbReference>
<evidence type="ECO:0000313" key="2">
    <source>
        <dbReference type="EMBL" id="GFR38583.1"/>
    </source>
</evidence>
<name>A0A916QGG2_9BACL</name>
<dbReference type="EMBL" id="BMAQ01000021">
    <property type="protein sequence ID" value="GFR38583.1"/>
    <property type="molecule type" value="Genomic_DNA"/>
</dbReference>
<protein>
    <recommendedName>
        <fullName evidence="4">Arsenate reductase</fullName>
    </recommendedName>
</protein>
<evidence type="ECO:0000256" key="1">
    <source>
        <dbReference type="PROSITE-ProRule" id="PRU01282"/>
    </source>
</evidence>
<dbReference type="NCBIfam" id="TIGR01617">
    <property type="entry name" value="arsC_related"/>
    <property type="match status" value="1"/>
</dbReference>
<comment type="caution">
    <text evidence="2">The sequence shown here is derived from an EMBL/GenBank/DDBJ whole genome shotgun (WGS) entry which is preliminary data.</text>
</comment>
<dbReference type="Proteomes" id="UP000654993">
    <property type="component" value="Unassembled WGS sequence"/>
</dbReference>
<reference evidence="2" key="2">
    <citation type="journal article" date="2021" name="Data Brief">
        <title>Draft genome sequence data of the facultative, thermophilic, xylanolytic bacterium Paenibacillus sp. strain DA-C8.</title>
        <authorList>
            <person name="Chhe C."/>
            <person name="Uke A."/>
            <person name="Baramee S."/>
            <person name="Ungkulpasvich U."/>
            <person name="Tachaapaikoon C."/>
            <person name="Pason P."/>
            <person name="Waeonukul R."/>
            <person name="Ratanakhanokchai K."/>
            <person name="Kosugi A."/>
        </authorList>
    </citation>
    <scope>NUCLEOTIDE SEQUENCE</scope>
    <source>
        <strain evidence="2">DA-C8</strain>
    </source>
</reference>
<organism evidence="2 3">
    <name type="scientific">Insulibacter thermoxylanivorax</name>
    <dbReference type="NCBI Taxonomy" id="2749268"/>
    <lineage>
        <taxon>Bacteria</taxon>
        <taxon>Bacillati</taxon>
        <taxon>Bacillota</taxon>
        <taxon>Bacilli</taxon>
        <taxon>Bacillales</taxon>
        <taxon>Paenibacillaceae</taxon>
        <taxon>Insulibacter</taxon>
    </lineage>
</organism>
<dbReference type="AlphaFoldDB" id="A0A916QGG2"/>
<dbReference type="SUPFAM" id="SSF52833">
    <property type="entry name" value="Thioredoxin-like"/>
    <property type="match status" value="1"/>
</dbReference>
<dbReference type="CDD" id="cd03036">
    <property type="entry name" value="ArsC_like"/>
    <property type="match status" value="1"/>
</dbReference>
<dbReference type="Gene3D" id="3.40.30.10">
    <property type="entry name" value="Glutaredoxin"/>
    <property type="match status" value="1"/>
</dbReference>
<dbReference type="PANTHER" id="PTHR30041:SF8">
    <property type="entry name" value="PROTEIN YFFB"/>
    <property type="match status" value="1"/>
</dbReference>
<proteinExistence type="inferred from homology"/>
<accession>A0A916QGG2</accession>
<gene>
    <name evidence="2" type="primary">yusI</name>
    <name evidence="2" type="ORF">PRECH8_18790</name>
</gene>
<dbReference type="Pfam" id="PF03960">
    <property type="entry name" value="ArsC"/>
    <property type="match status" value="1"/>
</dbReference>
<dbReference type="PROSITE" id="PS51353">
    <property type="entry name" value="ARSC"/>
    <property type="match status" value="1"/>
</dbReference>